<feature type="region of interest" description="Disordered" evidence="1">
    <location>
        <begin position="134"/>
        <end position="160"/>
    </location>
</feature>
<feature type="region of interest" description="Disordered" evidence="1">
    <location>
        <begin position="1"/>
        <end position="115"/>
    </location>
</feature>
<comment type="caution">
    <text evidence="2">The sequence shown here is derived from an EMBL/GenBank/DDBJ whole genome shotgun (WGS) entry which is preliminary data.</text>
</comment>
<feature type="compositionally biased region" description="Polar residues" evidence="1">
    <location>
        <begin position="42"/>
        <end position="54"/>
    </location>
</feature>
<reference evidence="2 3" key="1">
    <citation type="submission" date="2024-05" db="EMBL/GenBank/DDBJ databases">
        <title>Haplotype-resolved chromosome-level genome assembly of Huyou (Citrus changshanensis).</title>
        <authorList>
            <person name="Miao C."/>
            <person name="Chen W."/>
            <person name="Wu Y."/>
            <person name="Wang L."/>
            <person name="Zhao S."/>
            <person name="Grierson D."/>
            <person name="Xu C."/>
            <person name="Chen K."/>
        </authorList>
    </citation>
    <scope>NUCLEOTIDE SEQUENCE [LARGE SCALE GENOMIC DNA]</scope>
    <source>
        <strain evidence="2">01-14</strain>
        <tissue evidence="2">Leaf</tissue>
    </source>
</reference>
<dbReference type="EMBL" id="JBCGBO010000002">
    <property type="protein sequence ID" value="KAK9222541.1"/>
    <property type="molecule type" value="Genomic_DNA"/>
</dbReference>
<organism evidence="2 3">
    <name type="scientific">Citrus x changshan-huyou</name>
    <dbReference type="NCBI Taxonomy" id="2935761"/>
    <lineage>
        <taxon>Eukaryota</taxon>
        <taxon>Viridiplantae</taxon>
        <taxon>Streptophyta</taxon>
        <taxon>Embryophyta</taxon>
        <taxon>Tracheophyta</taxon>
        <taxon>Spermatophyta</taxon>
        <taxon>Magnoliopsida</taxon>
        <taxon>eudicotyledons</taxon>
        <taxon>Gunneridae</taxon>
        <taxon>Pentapetalae</taxon>
        <taxon>rosids</taxon>
        <taxon>malvids</taxon>
        <taxon>Sapindales</taxon>
        <taxon>Rutaceae</taxon>
        <taxon>Aurantioideae</taxon>
        <taxon>Citrus</taxon>
    </lineage>
</organism>
<feature type="compositionally biased region" description="Basic and acidic residues" evidence="1">
    <location>
        <begin position="15"/>
        <end position="24"/>
    </location>
</feature>
<name>A0AAP0MSN7_9ROSI</name>
<accession>A0AAP0MSN7</accession>
<dbReference type="AlphaFoldDB" id="A0AAP0MSN7"/>
<dbReference type="Proteomes" id="UP001428341">
    <property type="component" value="Unassembled WGS sequence"/>
</dbReference>
<evidence type="ECO:0000313" key="3">
    <source>
        <dbReference type="Proteomes" id="UP001428341"/>
    </source>
</evidence>
<sequence length="160" mass="17906">MEAEKNNGRIPNNSKLEDTTETTKKQTRSNGSENEDEDGLTRLQTATNLDNPQTEGAGIPRSSEESFTESTQPTDMDTVPQKQRKEAGNKNINEREGEMRGEQMEELENEAGEMGQRSHVNEAYLAKSPIDTRVVTSQGEGERLNKTKAKATKHKWKIQA</sequence>
<feature type="compositionally biased region" description="Basic residues" evidence="1">
    <location>
        <begin position="146"/>
        <end position="160"/>
    </location>
</feature>
<gene>
    <name evidence="2" type="ORF">WN944_010977</name>
</gene>
<protein>
    <submittedName>
        <fullName evidence="2">Uncharacterized protein</fullName>
    </submittedName>
</protein>
<proteinExistence type="predicted"/>
<keyword evidence="3" id="KW-1185">Reference proteome</keyword>
<feature type="compositionally biased region" description="Basic and acidic residues" evidence="1">
    <location>
        <begin position="83"/>
        <end position="103"/>
    </location>
</feature>
<evidence type="ECO:0000256" key="1">
    <source>
        <dbReference type="SAM" id="MobiDB-lite"/>
    </source>
</evidence>
<evidence type="ECO:0000313" key="2">
    <source>
        <dbReference type="EMBL" id="KAK9222541.1"/>
    </source>
</evidence>